<reference evidence="2" key="2">
    <citation type="submission" date="2018-10" db="EMBL/GenBank/DDBJ databases">
        <authorList>
            <person name="Wang Y."/>
            <person name="Wang J."/>
            <person name="Yang X."/>
            <person name="Wang Z."/>
            <person name="Huang Y."/>
        </authorList>
    </citation>
    <scope>NUCLEOTIDE SEQUENCE [LARGE SCALE GENOMIC DNA]</scope>
    <source>
        <strain evidence="2">J015</strain>
    </source>
</reference>
<reference evidence="1 2" key="1">
    <citation type="submission" date="2018-10" db="EMBL/GenBank/DDBJ databases">
        <title>Genome-guide identification and characterization of bacteria that degrade polycyclic aromatic hydrocarbons and resist hexavalent chromium simultaneously.</title>
        <authorList>
            <person name="Feng H."/>
        </authorList>
    </citation>
    <scope>NUCLEOTIDE SEQUENCE [LARGE SCALE GENOMIC DNA]</scope>
    <source>
        <strain evidence="1 2">J015</strain>
    </source>
</reference>
<protein>
    <submittedName>
        <fullName evidence="1">Uncharacterized protein</fullName>
    </submittedName>
</protein>
<evidence type="ECO:0000313" key="2">
    <source>
        <dbReference type="Proteomes" id="UP000273159"/>
    </source>
</evidence>
<accession>A0A3B0FVJ7</accession>
<dbReference type="EMBL" id="RBNH01000008">
    <property type="protein sequence ID" value="RKO23678.1"/>
    <property type="molecule type" value="Genomic_DNA"/>
</dbReference>
<proteinExistence type="predicted"/>
<sequence length="104" mass="11621">MEDISKDRAPAVHAAFCAALDKGRALLRVYFHRRKVRAAAKALAQALAESREVWSWPGDRLPVGAEMSQQVERLTRRLKLETEAHIRLEALFKTADGGRSVLAL</sequence>
<gene>
    <name evidence="1" type="ORF">D7Z96_10325</name>
</gene>
<organism evidence="1 2">
    <name type="scientific">Pseudarthrobacter phenanthrenivorans</name>
    <name type="common">Arthrobacter phenanthrenivorans</name>
    <dbReference type="NCBI Taxonomy" id="361575"/>
    <lineage>
        <taxon>Bacteria</taxon>
        <taxon>Bacillati</taxon>
        <taxon>Actinomycetota</taxon>
        <taxon>Actinomycetes</taxon>
        <taxon>Micrococcales</taxon>
        <taxon>Micrococcaceae</taxon>
        <taxon>Pseudarthrobacter</taxon>
    </lineage>
</organism>
<dbReference type="OMA" id="ESREVWS"/>
<name>A0A3B0FVJ7_PSEPS</name>
<comment type="caution">
    <text evidence="1">The sequence shown here is derived from an EMBL/GenBank/DDBJ whole genome shotgun (WGS) entry which is preliminary data.</text>
</comment>
<dbReference type="AlphaFoldDB" id="A0A3B0FVJ7"/>
<dbReference type="Proteomes" id="UP000273159">
    <property type="component" value="Unassembled WGS sequence"/>
</dbReference>
<evidence type="ECO:0000313" key="1">
    <source>
        <dbReference type="EMBL" id="RKO23678.1"/>
    </source>
</evidence>
<dbReference type="RefSeq" id="WP_013602571.1">
    <property type="nucleotide sequence ID" value="NZ_RBNH01000008.1"/>
</dbReference>